<comment type="caution">
    <text evidence="2">The sequence shown here is derived from an EMBL/GenBank/DDBJ whole genome shotgun (WGS) entry which is preliminary data.</text>
</comment>
<feature type="region of interest" description="Disordered" evidence="1">
    <location>
        <begin position="1"/>
        <end position="103"/>
    </location>
</feature>
<evidence type="ECO:0000313" key="3">
    <source>
        <dbReference type="Proteomes" id="UP001054854"/>
    </source>
</evidence>
<dbReference type="Proteomes" id="UP001054854">
    <property type="component" value="Unassembled WGS sequence"/>
</dbReference>
<name>A0ABQ3UFE0_STRHY</name>
<evidence type="ECO:0000256" key="1">
    <source>
        <dbReference type="SAM" id="MobiDB-lite"/>
    </source>
</evidence>
<accession>A0ABQ3UFE0</accession>
<proteinExistence type="predicted"/>
<evidence type="ECO:0000313" key="2">
    <source>
        <dbReference type="EMBL" id="GHJ33891.1"/>
    </source>
</evidence>
<dbReference type="EMBL" id="BNEK01000005">
    <property type="protein sequence ID" value="GHJ33891.1"/>
    <property type="molecule type" value="Genomic_DNA"/>
</dbReference>
<reference evidence="2" key="1">
    <citation type="submission" date="2024-05" db="EMBL/GenBank/DDBJ databases">
        <title>Whole genome shotgun sequence of Streptomyces hygroscopicus NBRC 113678.</title>
        <authorList>
            <person name="Komaki H."/>
            <person name="Tamura T."/>
        </authorList>
    </citation>
    <scope>NUCLEOTIDE SEQUENCE</scope>
    <source>
        <strain evidence="2">N11-34</strain>
    </source>
</reference>
<protein>
    <submittedName>
        <fullName evidence="2">Uncharacterized protein</fullName>
    </submittedName>
</protein>
<feature type="compositionally biased region" description="Low complexity" evidence="1">
    <location>
        <begin position="72"/>
        <end position="85"/>
    </location>
</feature>
<organism evidence="2 3">
    <name type="scientific">Streptomyces hygroscopicus</name>
    <dbReference type="NCBI Taxonomy" id="1912"/>
    <lineage>
        <taxon>Bacteria</taxon>
        <taxon>Bacillati</taxon>
        <taxon>Actinomycetota</taxon>
        <taxon>Actinomycetes</taxon>
        <taxon>Kitasatosporales</taxon>
        <taxon>Streptomycetaceae</taxon>
        <taxon>Streptomyces</taxon>
        <taxon>Streptomyces violaceusniger group</taxon>
    </lineage>
</organism>
<gene>
    <name evidence="2" type="ORF">TPA0910_83240</name>
</gene>
<feature type="compositionally biased region" description="Low complexity" evidence="1">
    <location>
        <begin position="1"/>
        <end position="18"/>
    </location>
</feature>
<keyword evidence="3" id="KW-1185">Reference proteome</keyword>
<sequence length="103" mass="10268">MSRPASSSCGSSLGNSSLKKAGRRHGGLADRAARLRRNPRRPPGGRGGGVRPMGTVPAPAVARGRLSGTGRGAPRAAGASRGAGTVQVAQHLPQPCQAAGEQP</sequence>